<proteinExistence type="predicted"/>
<dbReference type="SMART" id="SM00398">
    <property type="entry name" value="HMG"/>
    <property type="match status" value="1"/>
</dbReference>
<dbReference type="FunFam" id="1.10.30.10:FF:000037">
    <property type="entry name" value="High mobility group protein B2"/>
    <property type="match status" value="1"/>
</dbReference>
<dbReference type="Gene3D" id="1.10.30.10">
    <property type="entry name" value="High mobility group box domain"/>
    <property type="match status" value="1"/>
</dbReference>
<organism evidence="6 7">
    <name type="scientific">Babesia microti (strain RI)</name>
    <dbReference type="NCBI Taxonomy" id="1133968"/>
    <lineage>
        <taxon>Eukaryota</taxon>
        <taxon>Sar</taxon>
        <taxon>Alveolata</taxon>
        <taxon>Apicomplexa</taxon>
        <taxon>Aconoidasida</taxon>
        <taxon>Piroplasmida</taxon>
        <taxon>Babesiidae</taxon>
        <taxon>Babesia</taxon>
    </lineage>
</organism>
<dbReference type="EMBL" id="FO082871">
    <property type="protein sequence ID" value="SIO73331.1"/>
    <property type="molecule type" value="Genomic_DNA"/>
</dbReference>
<reference evidence="6 7" key="2">
    <citation type="journal article" date="2013" name="PLoS ONE">
        <title>Whole genome mapping and re-organization of the nuclear and mitochondrial genomes of Babesia microti isolates.</title>
        <authorList>
            <person name="Cornillot E."/>
            <person name="Dassouli A."/>
            <person name="Garg A."/>
            <person name="Pachikara N."/>
            <person name="Randazzo S."/>
            <person name="Depoix D."/>
            <person name="Carcy B."/>
            <person name="Delbecq S."/>
            <person name="Frutos R."/>
            <person name="Silva J.C."/>
            <person name="Sutton R."/>
            <person name="Krause P.J."/>
            <person name="Mamoun C.B."/>
        </authorList>
    </citation>
    <scope>NUCLEOTIDE SEQUENCE [LARGE SCALE GENOMIC DNA]</scope>
    <source>
        <strain evidence="6 7">RI</strain>
    </source>
</reference>
<dbReference type="InterPro" id="IPR009071">
    <property type="entry name" value="HMG_box_dom"/>
</dbReference>
<dbReference type="GeneID" id="33043610"/>
<dbReference type="VEuPathDB" id="PiroplasmaDB:BMR1_01G01876"/>
<dbReference type="Proteomes" id="UP000002899">
    <property type="component" value="Chromosome I"/>
</dbReference>
<feature type="domain" description="HMG box" evidence="5">
    <location>
        <begin position="24"/>
        <end position="94"/>
    </location>
</feature>
<evidence type="ECO:0000256" key="1">
    <source>
        <dbReference type="ARBA" id="ARBA00023125"/>
    </source>
</evidence>
<gene>
    <name evidence="6" type="ORF">BMR1_01G01876</name>
</gene>
<evidence type="ECO:0000313" key="7">
    <source>
        <dbReference type="Proteomes" id="UP000002899"/>
    </source>
</evidence>
<dbReference type="PANTHER" id="PTHR48112:SF22">
    <property type="entry name" value="MITOCHONDRIAL TRANSCRIPTION FACTOR A, ISOFORM B"/>
    <property type="match status" value="1"/>
</dbReference>
<keyword evidence="2 3" id="KW-0539">Nucleus</keyword>
<dbReference type="PRINTS" id="PR00886">
    <property type="entry name" value="HIGHMOBLTY12"/>
</dbReference>
<dbReference type="RefSeq" id="XP_021337433.1">
    <property type="nucleotide sequence ID" value="XM_021482834.1"/>
</dbReference>
<accession>A0A1N6LWU0</accession>
<reference evidence="6 7" key="3">
    <citation type="journal article" date="2016" name="Sci. Rep.">
        <title>Genome-wide diversity and gene expression profiling of Babesia microti isolates identify polymorphic genes that mediate host-pathogen interactions.</title>
        <authorList>
            <person name="Silva J.C."/>
            <person name="Cornillot E."/>
            <person name="McCracken C."/>
            <person name="Usmani-Brown S."/>
            <person name="Dwivedi A."/>
            <person name="Ifeonu O.O."/>
            <person name="Crabtree J."/>
            <person name="Gotia H.T."/>
            <person name="Virji A.Z."/>
            <person name="Reynes C."/>
            <person name="Colinge J."/>
            <person name="Kumar V."/>
            <person name="Lawres L."/>
            <person name="Pazzi J.E."/>
            <person name="Pablo J.V."/>
            <person name="Hung C."/>
            <person name="Brancato J."/>
            <person name="Kumari P."/>
            <person name="Orvis J."/>
            <person name="Tretina K."/>
            <person name="Chibucos M."/>
            <person name="Ott S."/>
            <person name="Sadzewicz L."/>
            <person name="Sengamalay N."/>
            <person name="Shetty A.C."/>
            <person name="Su Q."/>
            <person name="Tallon L."/>
            <person name="Fraser C.M."/>
            <person name="Frutos R."/>
            <person name="Molina D.M."/>
            <person name="Krause P.J."/>
            <person name="Ben Mamoun C."/>
        </authorList>
    </citation>
    <scope>NUCLEOTIDE SEQUENCE [LARGE SCALE GENOMIC DNA]</scope>
    <source>
        <strain evidence="6 7">RI</strain>
    </source>
</reference>
<reference evidence="6 7" key="1">
    <citation type="journal article" date="2012" name="Nucleic Acids Res.">
        <title>Sequencing of the smallest Apicomplexan genome from the human pathogen Babesia microti.</title>
        <authorList>
            <person name="Cornillot E."/>
            <person name="Hadj-Kaddour K."/>
            <person name="Dassouli A."/>
            <person name="Noel B."/>
            <person name="Ranwez V."/>
            <person name="Vacherie B."/>
            <person name="Augagneur Y."/>
            <person name="Bres V."/>
            <person name="Duclos A."/>
            <person name="Randazzo S."/>
            <person name="Carcy B."/>
            <person name="Debierre-Grockiego F."/>
            <person name="Delbecq S."/>
            <person name="Moubri-Menage K."/>
            <person name="Shams-Eldin H."/>
            <person name="Usmani-Brown S."/>
            <person name="Bringaud F."/>
            <person name="Wincker P."/>
            <person name="Vivares C.P."/>
            <person name="Schwarz R.T."/>
            <person name="Schetters T.P."/>
            <person name="Krause P.J."/>
            <person name="Gorenflot A."/>
            <person name="Berry V."/>
            <person name="Barbe V."/>
            <person name="Ben Mamoun C."/>
        </authorList>
    </citation>
    <scope>NUCLEOTIDE SEQUENCE [LARGE SCALE GENOMIC DNA]</scope>
    <source>
        <strain evidence="6 7">RI</strain>
    </source>
</reference>
<dbReference type="GO" id="GO:0005634">
    <property type="term" value="C:nucleus"/>
    <property type="evidence" value="ECO:0007669"/>
    <property type="project" value="UniProtKB-UniRule"/>
</dbReference>
<dbReference type="SUPFAM" id="SSF47095">
    <property type="entry name" value="HMG-box"/>
    <property type="match status" value="1"/>
</dbReference>
<evidence type="ECO:0000256" key="2">
    <source>
        <dbReference type="ARBA" id="ARBA00023242"/>
    </source>
</evidence>
<keyword evidence="7" id="KW-1185">Reference proteome</keyword>
<keyword evidence="1 3" id="KW-0238">DNA-binding</keyword>
<dbReference type="InterPro" id="IPR050342">
    <property type="entry name" value="HMGB"/>
</dbReference>
<dbReference type="OrthoDB" id="1919336at2759"/>
<dbReference type="Pfam" id="PF00505">
    <property type="entry name" value="HMG_box"/>
    <property type="match status" value="1"/>
</dbReference>
<evidence type="ECO:0000259" key="5">
    <source>
        <dbReference type="PROSITE" id="PS50118"/>
    </source>
</evidence>
<name>A0A1N6LWU0_BABMR</name>
<dbReference type="KEGG" id="bmic:BMR1_01G01876"/>
<dbReference type="PROSITE" id="PS50118">
    <property type="entry name" value="HMG_BOX_2"/>
    <property type="match status" value="1"/>
</dbReference>
<dbReference type="GO" id="GO:0003677">
    <property type="term" value="F:DNA binding"/>
    <property type="evidence" value="ECO:0007669"/>
    <property type="project" value="UniProtKB-UniRule"/>
</dbReference>
<evidence type="ECO:0000256" key="3">
    <source>
        <dbReference type="PROSITE-ProRule" id="PRU00267"/>
    </source>
</evidence>
<sequence length="97" mass="10925">MAGKVSKGSAGKGKKRAKKDPDAPKRALSSYMFFAKEKRQEIIGSNPHLAKDVATVGKMIGEAWNKLSEKDKEPYEKKAQNDKIRYEKEKLAYEGKH</sequence>
<evidence type="ECO:0000313" key="6">
    <source>
        <dbReference type="EMBL" id="SIO73331.1"/>
    </source>
</evidence>
<feature type="DNA-binding region" description="HMG box" evidence="3">
    <location>
        <begin position="24"/>
        <end position="94"/>
    </location>
</feature>
<evidence type="ECO:0000256" key="4">
    <source>
        <dbReference type="SAM" id="MobiDB-lite"/>
    </source>
</evidence>
<dbReference type="PANTHER" id="PTHR48112">
    <property type="entry name" value="HIGH MOBILITY GROUP PROTEIN DSP1"/>
    <property type="match status" value="1"/>
</dbReference>
<dbReference type="AlphaFoldDB" id="A0A1N6LWU0"/>
<feature type="region of interest" description="Disordered" evidence="4">
    <location>
        <begin position="1"/>
        <end position="24"/>
    </location>
</feature>
<dbReference type="InterPro" id="IPR036910">
    <property type="entry name" value="HMG_box_dom_sf"/>
</dbReference>
<protein>
    <submittedName>
        <fullName evidence="6">High mobility group protein homolog NHP1</fullName>
    </submittedName>
</protein>